<protein>
    <submittedName>
        <fullName evidence="2">Helix-turn-helix domain-containing protein</fullName>
    </submittedName>
</protein>
<dbReference type="CDD" id="cd00093">
    <property type="entry name" value="HTH_XRE"/>
    <property type="match status" value="1"/>
</dbReference>
<dbReference type="Pfam" id="PF13560">
    <property type="entry name" value="HTH_31"/>
    <property type="match status" value="1"/>
</dbReference>
<gene>
    <name evidence="2" type="ORF">SAMN04487819_1225</name>
</gene>
<dbReference type="Gene3D" id="1.10.260.40">
    <property type="entry name" value="lambda repressor-like DNA-binding domains"/>
    <property type="match status" value="1"/>
</dbReference>
<evidence type="ECO:0000259" key="1">
    <source>
        <dbReference type="PROSITE" id="PS50943"/>
    </source>
</evidence>
<dbReference type="RefSeq" id="WP_175496996.1">
    <property type="nucleotide sequence ID" value="NZ_FOMZ01000022.1"/>
</dbReference>
<dbReference type="AlphaFoldDB" id="A0A1I2CGV2"/>
<keyword evidence="3" id="KW-1185">Reference proteome</keyword>
<dbReference type="Pfam" id="PF19054">
    <property type="entry name" value="DUF5753"/>
    <property type="match status" value="1"/>
</dbReference>
<dbReference type="InterPro" id="IPR001387">
    <property type="entry name" value="Cro/C1-type_HTH"/>
</dbReference>
<name>A0A1I2CGV2_9ACTN</name>
<organism evidence="2 3">
    <name type="scientific">Actinopolyspora alba</name>
    <dbReference type="NCBI Taxonomy" id="673379"/>
    <lineage>
        <taxon>Bacteria</taxon>
        <taxon>Bacillati</taxon>
        <taxon>Actinomycetota</taxon>
        <taxon>Actinomycetes</taxon>
        <taxon>Actinopolysporales</taxon>
        <taxon>Actinopolysporaceae</taxon>
        <taxon>Actinopolyspora</taxon>
        <taxon>Actinopolyspora alba group</taxon>
    </lineage>
</organism>
<dbReference type="SUPFAM" id="SSF47413">
    <property type="entry name" value="lambda repressor-like DNA-binding domains"/>
    <property type="match status" value="1"/>
</dbReference>
<accession>A0A1I2CGV2</accession>
<sequence>MARKTIRARRLGKQIRKLRERAGFNQDQLCEAINAGQERRASVSQGQLSKIEVGAARLDATQLERILTAVGASEDTAARLETLRARAEEPGWWSEYSPYIHETLELTIELGEDARAIRTYDTSVVQGLLQTEDYARTIIESSRAWVRPTDVDMLVELRMRRQKRLADDDFGGLTAVITEASLRHQVGSRAVMRAQLEKLCQITEEGTAAVHVLPYEEGPWPGLGGFLIYSFPDEEDAEVVQVDGDLGAGIYEDREPISALTYTFNAALAKALPARESLNLYRTVMKELDT</sequence>
<dbReference type="InterPro" id="IPR043917">
    <property type="entry name" value="DUF5753"/>
</dbReference>
<dbReference type="InterPro" id="IPR010982">
    <property type="entry name" value="Lambda_DNA-bd_dom_sf"/>
</dbReference>
<feature type="domain" description="HTH cro/C1-type" evidence="1">
    <location>
        <begin position="15"/>
        <end position="77"/>
    </location>
</feature>
<evidence type="ECO:0000313" key="2">
    <source>
        <dbReference type="EMBL" id="SFE67536.1"/>
    </source>
</evidence>
<dbReference type="GO" id="GO:0003677">
    <property type="term" value="F:DNA binding"/>
    <property type="evidence" value="ECO:0007669"/>
    <property type="project" value="InterPro"/>
</dbReference>
<dbReference type="PROSITE" id="PS50943">
    <property type="entry name" value="HTH_CROC1"/>
    <property type="match status" value="1"/>
</dbReference>
<dbReference type="Proteomes" id="UP000198716">
    <property type="component" value="Unassembled WGS sequence"/>
</dbReference>
<proteinExistence type="predicted"/>
<dbReference type="EMBL" id="FOMZ01000022">
    <property type="protein sequence ID" value="SFE67536.1"/>
    <property type="molecule type" value="Genomic_DNA"/>
</dbReference>
<evidence type="ECO:0000313" key="3">
    <source>
        <dbReference type="Proteomes" id="UP000198716"/>
    </source>
</evidence>
<reference evidence="3" key="1">
    <citation type="submission" date="2016-10" db="EMBL/GenBank/DDBJ databases">
        <authorList>
            <person name="Varghese N."/>
            <person name="Submissions S."/>
        </authorList>
    </citation>
    <scope>NUCLEOTIDE SEQUENCE [LARGE SCALE GENOMIC DNA]</scope>
    <source>
        <strain evidence="3">DSM 45004</strain>
    </source>
</reference>